<dbReference type="EMBL" id="LCWV01000014">
    <property type="protein sequence ID" value="PWI68505.1"/>
    <property type="molecule type" value="Genomic_DNA"/>
</dbReference>
<organism evidence="3 4">
    <name type="scientific">Purpureocillium lilacinum</name>
    <name type="common">Paecilomyces lilacinus</name>
    <dbReference type="NCBI Taxonomy" id="33203"/>
    <lineage>
        <taxon>Eukaryota</taxon>
        <taxon>Fungi</taxon>
        <taxon>Dikarya</taxon>
        <taxon>Ascomycota</taxon>
        <taxon>Pezizomycotina</taxon>
        <taxon>Sordariomycetes</taxon>
        <taxon>Hypocreomycetidae</taxon>
        <taxon>Hypocreales</taxon>
        <taxon>Ophiocordycipitaceae</taxon>
        <taxon>Purpureocillium</taxon>
    </lineage>
</organism>
<keyword evidence="2" id="KW-1133">Transmembrane helix</keyword>
<evidence type="ECO:0000256" key="2">
    <source>
        <dbReference type="SAM" id="Phobius"/>
    </source>
</evidence>
<feature type="region of interest" description="Disordered" evidence="1">
    <location>
        <begin position="349"/>
        <end position="375"/>
    </location>
</feature>
<feature type="compositionally biased region" description="Polar residues" evidence="1">
    <location>
        <begin position="389"/>
        <end position="398"/>
    </location>
</feature>
<comment type="caution">
    <text evidence="3">The sequence shown here is derived from an EMBL/GenBank/DDBJ whole genome shotgun (WGS) entry which is preliminary data.</text>
</comment>
<keyword evidence="2" id="KW-0812">Transmembrane</keyword>
<dbReference type="AlphaFoldDB" id="A0A2U3E1W7"/>
<feature type="region of interest" description="Disordered" evidence="1">
    <location>
        <begin position="387"/>
        <end position="434"/>
    </location>
</feature>
<keyword evidence="2" id="KW-0472">Membrane</keyword>
<reference evidence="3 4" key="1">
    <citation type="journal article" date="2016" name="Front. Microbiol.">
        <title>Genome and transcriptome sequences reveal the specific parasitism of the nematophagous Purpureocillium lilacinum 36-1.</title>
        <authorList>
            <person name="Xie J."/>
            <person name="Li S."/>
            <person name="Mo C."/>
            <person name="Xiao X."/>
            <person name="Peng D."/>
            <person name="Wang G."/>
            <person name="Xiao Y."/>
        </authorList>
    </citation>
    <scope>NUCLEOTIDE SEQUENCE [LARGE SCALE GENOMIC DNA]</scope>
    <source>
        <strain evidence="3 4">36-1</strain>
    </source>
</reference>
<sequence length="434" mass="46936">MALDAAAPLRRRLNHLVLPRRLGQPFQDEEVKHDINLEPRLNGANVDTFHQVRSSVDVRRRIDATCWPMSGKAAEYNDIVLAPSLTRVVEPAAWYNKRETTIVYGVSGDLAGEKRPAMPTTTITVANVTYTLPDITTSTNLGLLPTTSFPSNCLNDLYDMRTTGLGLPWNYNTLGCALSSCCPSSRPFTSPWGWMTSYYSPGVCPSGYRTCSPPMAPTQLSSEPGETIAFCCPGGFECPQGTSGLSLFQACGSLLATPTAITVLNNMFDQSIVTTTTWPVSVVPNGWWQIAYPIQIRWKEGDDFSPKSSSLSAGAIAGIVIGSVLAAIIAAVSGFLLWRKRRRRKSASLSNGGFEAVPSTNGHGVQPMQQVPPTTAFPQAAPQELATAGYSNGSNGQKSWDRRPSELGSVNYGAGPPMELVGQEYRANETDVRY</sequence>
<proteinExistence type="predicted"/>
<evidence type="ECO:0000313" key="4">
    <source>
        <dbReference type="Proteomes" id="UP000245956"/>
    </source>
</evidence>
<accession>A0A2U3E1W7</accession>
<dbReference type="Proteomes" id="UP000245956">
    <property type="component" value="Unassembled WGS sequence"/>
</dbReference>
<evidence type="ECO:0000313" key="3">
    <source>
        <dbReference type="EMBL" id="PWI68505.1"/>
    </source>
</evidence>
<name>A0A2U3E1W7_PURLI</name>
<evidence type="ECO:0000256" key="1">
    <source>
        <dbReference type="SAM" id="MobiDB-lite"/>
    </source>
</evidence>
<feature type="transmembrane region" description="Helical" evidence="2">
    <location>
        <begin position="315"/>
        <end position="338"/>
    </location>
</feature>
<gene>
    <name evidence="3" type="ORF">PCL_01594</name>
</gene>
<protein>
    <submittedName>
        <fullName evidence="3">Uncharacterized protein</fullName>
    </submittedName>
</protein>